<name>A0ABW3B947_9ACTN</name>
<evidence type="ECO:0000313" key="2">
    <source>
        <dbReference type="Proteomes" id="UP001596956"/>
    </source>
</evidence>
<evidence type="ECO:0000313" key="1">
    <source>
        <dbReference type="EMBL" id="MFD0799862.1"/>
    </source>
</evidence>
<proteinExistence type="predicted"/>
<accession>A0ABW3B947</accession>
<gene>
    <name evidence="1" type="ORF">ACFQZU_00815</name>
</gene>
<protein>
    <submittedName>
        <fullName evidence="1">Lactococcin 972 family bacteriocin</fullName>
    </submittedName>
</protein>
<organism evidence="1 2">
    <name type="scientific">Streptomonospora algeriensis</name>
    <dbReference type="NCBI Taxonomy" id="995084"/>
    <lineage>
        <taxon>Bacteria</taxon>
        <taxon>Bacillati</taxon>
        <taxon>Actinomycetota</taxon>
        <taxon>Actinomycetes</taxon>
        <taxon>Streptosporangiales</taxon>
        <taxon>Nocardiopsidaceae</taxon>
        <taxon>Streptomonospora</taxon>
    </lineage>
</organism>
<dbReference type="Pfam" id="PF09683">
    <property type="entry name" value="Lactococcin_972"/>
    <property type="match status" value="1"/>
</dbReference>
<reference evidence="2" key="1">
    <citation type="journal article" date="2019" name="Int. J. Syst. Evol. Microbiol.">
        <title>The Global Catalogue of Microorganisms (GCM) 10K type strain sequencing project: providing services to taxonomists for standard genome sequencing and annotation.</title>
        <authorList>
            <consortium name="The Broad Institute Genomics Platform"/>
            <consortium name="The Broad Institute Genome Sequencing Center for Infectious Disease"/>
            <person name="Wu L."/>
            <person name="Ma J."/>
        </authorList>
    </citation>
    <scope>NUCLEOTIDE SEQUENCE [LARGE SCALE GENOMIC DNA]</scope>
    <source>
        <strain evidence="2">CCUG 63369</strain>
    </source>
</reference>
<comment type="caution">
    <text evidence="1">The sequence shown here is derived from an EMBL/GenBank/DDBJ whole genome shotgun (WGS) entry which is preliminary data.</text>
</comment>
<sequence>MSDSGTVYSNYYHGSSCHGSTAVGTRHGARICR</sequence>
<dbReference type="Gene3D" id="2.60.40.2850">
    <property type="match status" value="1"/>
</dbReference>
<dbReference type="EMBL" id="JBHTHR010000007">
    <property type="protein sequence ID" value="MFD0799862.1"/>
    <property type="molecule type" value="Genomic_DNA"/>
</dbReference>
<dbReference type="InterPro" id="IPR006540">
    <property type="entry name" value="Lactococcin_972"/>
</dbReference>
<dbReference type="Proteomes" id="UP001596956">
    <property type="component" value="Unassembled WGS sequence"/>
</dbReference>
<keyword evidence="2" id="KW-1185">Reference proteome</keyword>